<accession>A0A1B8SUS5</accession>
<evidence type="ECO:0000256" key="7">
    <source>
        <dbReference type="ARBA" id="ARBA00023136"/>
    </source>
</evidence>
<dbReference type="Gene3D" id="1.10.3720.10">
    <property type="entry name" value="MetI-like"/>
    <property type="match status" value="1"/>
</dbReference>
<keyword evidence="5 9" id="KW-0812">Transmembrane</keyword>
<protein>
    <submittedName>
        <fullName evidence="11">Glutathione transport system permease protein gsiC</fullName>
    </submittedName>
</protein>
<evidence type="ECO:0000256" key="2">
    <source>
        <dbReference type="ARBA" id="ARBA00022448"/>
    </source>
</evidence>
<proteinExistence type="inferred from homology"/>
<evidence type="ECO:0000256" key="8">
    <source>
        <dbReference type="ARBA" id="ARBA00024202"/>
    </source>
</evidence>
<dbReference type="CDD" id="cd06261">
    <property type="entry name" value="TM_PBP2"/>
    <property type="match status" value="1"/>
</dbReference>
<evidence type="ECO:0000313" key="11">
    <source>
        <dbReference type="EMBL" id="SUC32668.1"/>
    </source>
</evidence>
<dbReference type="PANTHER" id="PTHR43163:SF6">
    <property type="entry name" value="DIPEPTIDE TRANSPORT SYSTEM PERMEASE PROTEIN DPPB-RELATED"/>
    <property type="match status" value="1"/>
</dbReference>
<dbReference type="AlphaFoldDB" id="A0A1B8SUS5"/>
<dbReference type="PANTHER" id="PTHR43163">
    <property type="entry name" value="DIPEPTIDE TRANSPORT SYSTEM PERMEASE PROTEIN DPPB-RELATED"/>
    <property type="match status" value="1"/>
</dbReference>
<feature type="transmembrane region" description="Helical" evidence="9">
    <location>
        <begin position="288"/>
        <end position="311"/>
    </location>
</feature>
<organism evidence="11 12">
    <name type="scientific">Providencia rettgeri</name>
    <dbReference type="NCBI Taxonomy" id="587"/>
    <lineage>
        <taxon>Bacteria</taxon>
        <taxon>Pseudomonadati</taxon>
        <taxon>Pseudomonadota</taxon>
        <taxon>Gammaproteobacteria</taxon>
        <taxon>Enterobacterales</taxon>
        <taxon>Morganellaceae</taxon>
        <taxon>Providencia</taxon>
    </lineage>
</organism>
<dbReference type="InterPro" id="IPR035906">
    <property type="entry name" value="MetI-like_sf"/>
</dbReference>
<dbReference type="Pfam" id="PF19300">
    <property type="entry name" value="BPD_transp_1_N"/>
    <property type="match status" value="1"/>
</dbReference>
<dbReference type="PROSITE" id="PS50928">
    <property type="entry name" value="ABC_TM1"/>
    <property type="match status" value="1"/>
</dbReference>
<keyword evidence="3" id="KW-1003">Cell membrane</keyword>
<dbReference type="RefSeq" id="WP_004908492.1">
    <property type="nucleotide sequence ID" value="NZ_ABEXOC020000010.1"/>
</dbReference>
<dbReference type="InterPro" id="IPR000515">
    <property type="entry name" value="MetI-like"/>
</dbReference>
<keyword evidence="2 9" id="KW-0813">Transport</keyword>
<dbReference type="GO" id="GO:0055085">
    <property type="term" value="P:transmembrane transport"/>
    <property type="evidence" value="ECO:0007669"/>
    <property type="project" value="InterPro"/>
</dbReference>
<dbReference type="Proteomes" id="UP000254208">
    <property type="component" value="Unassembled WGS sequence"/>
</dbReference>
<name>A0A1B8SUS5_PRORE</name>
<feature type="transmembrane region" description="Helical" evidence="9">
    <location>
        <begin position="242"/>
        <end position="264"/>
    </location>
</feature>
<comment type="subcellular location">
    <subcellularLocation>
        <location evidence="1">Cell inner membrane</location>
        <topology evidence="1">Multi-pass membrane protein</topology>
    </subcellularLocation>
    <subcellularLocation>
        <location evidence="9">Cell membrane</location>
        <topology evidence="9">Multi-pass membrane protein</topology>
    </subcellularLocation>
</comment>
<evidence type="ECO:0000256" key="4">
    <source>
        <dbReference type="ARBA" id="ARBA00022519"/>
    </source>
</evidence>
<evidence type="ECO:0000256" key="3">
    <source>
        <dbReference type="ARBA" id="ARBA00022475"/>
    </source>
</evidence>
<evidence type="ECO:0000256" key="5">
    <source>
        <dbReference type="ARBA" id="ARBA00022692"/>
    </source>
</evidence>
<dbReference type="EMBL" id="UGTZ01000001">
    <property type="protein sequence ID" value="SUC32668.1"/>
    <property type="molecule type" value="Genomic_DNA"/>
</dbReference>
<dbReference type="GeneID" id="93674317"/>
<comment type="similarity">
    <text evidence="8">Belongs to the binding-protein-dependent transport system permease family. OppBC subfamily.</text>
</comment>
<dbReference type="InterPro" id="IPR045621">
    <property type="entry name" value="BPD_transp_1_N"/>
</dbReference>
<dbReference type="GO" id="GO:0005886">
    <property type="term" value="C:plasma membrane"/>
    <property type="evidence" value="ECO:0007669"/>
    <property type="project" value="UniProtKB-SubCell"/>
</dbReference>
<dbReference type="SUPFAM" id="SSF161098">
    <property type="entry name" value="MetI-like"/>
    <property type="match status" value="1"/>
</dbReference>
<evidence type="ECO:0000256" key="1">
    <source>
        <dbReference type="ARBA" id="ARBA00004429"/>
    </source>
</evidence>
<evidence type="ECO:0000259" key="10">
    <source>
        <dbReference type="PROSITE" id="PS50928"/>
    </source>
</evidence>
<keyword evidence="6 9" id="KW-1133">Transmembrane helix</keyword>
<feature type="transmembrane region" description="Helical" evidence="9">
    <location>
        <begin position="101"/>
        <end position="126"/>
    </location>
</feature>
<sequence length="322" mass="35207">MRTALGLLLRFFGLLTVTAAGIFILLSYSPIDPIKAYIGNDLLHVPPEQYALIAARWGLDQPLWVQFWRWFSQVLQGDLGYSMLYNTPVIQVIADRLVPSLALLICAWLFSGIVGFALGLVAGRYLNRWPDKLISTLCYLLASIPVFWVGLLLLSLFAVTLQWAPICCAWPIGLDEQTATFSQKLHHLILPVIALGMLGVGNIALHTRAKVVEVMSSEFIHYARAQGDNGWSMMGFHVLKHAITPAICLQFASVGELLSGALLAEKVFAYPGLGQATIDAGLRGDIPLLMGIVMLCATLIFLSNTVADSLLKKVNKGVMRGS</sequence>
<keyword evidence="7 9" id="KW-0472">Membrane</keyword>
<reference evidence="11 12" key="1">
    <citation type="submission" date="2018-06" db="EMBL/GenBank/DDBJ databases">
        <authorList>
            <consortium name="Pathogen Informatics"/>
            <person name="Doyle S."/>
        </authorList>
    </citation>
    <scope>NUCLEOTIDE SEQUENCE [LARGE SCALE GENOMIC DNA]</scope>
    <source>
        <strain evidence="11 12">NCTC11801</strain>
    </source>
</reference>
<feature type="transmembrane region" description="Helical" evidence="9">
    <location>
        <begin position="185"/>
        <end position="205"/>
    </location>
</feature>
<dbReference type="OMA" id="MPYYILA"/>
<gene>
    <name evidence="11" type="primary">gsiC_1</name>
    <name evidence="11" type="ORF">NCTC11801_03670</name>
</gene>
<feature type="transmembrane region" description="Helical" evidence="9">
    <location>
        <begin position="138"/>
        <end position="165"/>
    </location>
</feature>
<keyword evidence="4" id="KW-0997">Cell inner membrane</keyword>
<dbReference type="Pfam" id="PF00528">
    <property type="entry name" value="BPD_transp_1"/>
    <property type="match status" value="1"/>
</dbReference>
<evidence type="ECO:0000256" key="9">
    <source>
        <dbReference type="RuleBase" id="RU363032"/>
    </source>
</evidence>
<feature type="domain" description="ABC transmembrane type-1" evidence="10">
    <location>
        <begin position="97"/>
        <end position="311"/>
    </location>
</feature>
<evidence type="ECO:0000256" key="6">
    <source>
        <dbReference type="ARBA" id="ARBA00022989"/>
    </source>
</evidence>
<evidence type="ECO:0000313" key="12">
    <source>
        <dbReference type="Proteomes" id="UP000254208"/>
    </source>
</evidence>